<evidence type="ECO:0000256" key="3">
    <source>
        <dbReference type="ARBA" id="ARBA00023163"/>
    </source>
</evidence>
<dbReference type="PROSITE" id="PS50977">
    <property type="entry name" value="HTH_TETR_2"/>
    <property type="match status" value="1"/>
</dbReference>
<dbReference type="RefSeq" id="WP_196734356.1">
    <property type="nucleotide sequence ID" value="NZ_CP127389.1"/>
</dbReference>
<dbReference type="Proteomes" id="UP001226651">
    <property type="component" value="Chromosome"/>
</dbReference>
<feature type="domain" description="HTH tetR-type" evidence="5">
    <location>
        <begin position="4"/>
        <end position="64"/>
    </location>
</feature>
<protein>
    <submittedName>
        <fullName evidence="6">TetR/AcrR family transcriptional regulator</fullName>
    </submittedName>
</protein>
<accession>A0ABY8YCD0</accession>
<dbReference type="Gene3D" id="1.10.10.60">
    <property type="entry name" value="Homeodomain-like"/>
    <property type="match status" value="1"/>
</dbReference>
<dbReference type="InterPro" id="IPR009057">
    <property type="entry name" value="Homeodomain-like_sf"/>
</dbReference>
<dbReference type="PANTHER" id="PTHR47506">
    <property type="entry name" value="TRANSCRIPTIONAL REGULATORY PROTEIN"/>
    <property type="match status" value="1"/>
</dbReference>
<proteinExistence type="predicted"/>
<name>A0ABY8YCD0_9GAMM</name>
<keyword evidence="7" id="KW-1185">Reference proteome</keyword>
<dbReference type="SUPFAM" id="SSF46689">
    <property type="entry name" value="Homeodomain-like"/>
    <property type="match status" value="1"/>
</dbReference>
<evidence type="ECO:0000313" key="6">
    <source>
        <dbReference type="EMBL" id="WIV90094.1"/>
    </source>
</evidence>
<sequence length="196" mass="22461">MGTETTFEKLTQASMLEFSLYGYNGASISKIAHAAGIQKSSLYSHFKSKDALFMHAYRCALDEELINVQNAFSDTQINRNAPGFSYCENLVERYDNTPILKFFLQTSYLSPLHLADEINELHSAYIQRLTSEFKNTITTYTALKFDTDFYTEVYISIIDSIQIKLVYTNKELTKLRLDALMTLLKHLIGENNVSFK</sequence>
<evidence type="ECO:0000259" key="5">
    <source>
        <dbReference type="PROSITE" id="PS50977"/>
    </source>
</evidence>
<evidence type="ECO:0000256" key="2">
    <source>
        <dbReference type="ARBA" id="ARBA00023125"/>
    </source>
</evidence>
<evidence type="ECO:0000256" key="1">
    <source>
        <dbReference type="ARBA" id="ARBA00023015"/>
    </source>
</evidence>
<dbReference type="EMBL" id="CP127389">
    <property type="protein sequence ID" value="WIV90094.1"/>
    <property type="molecule type" value="Genomic_DNA"/>
</dbReference>
<organism evidence="6 7">
    <name type="scientific">Proteus appendicitidis</name>
    <dbReference type="NCBI Taxonomy" id="3034648"/>
    <lineage>
        <taxon>Bacteria</taxon>
        <taxon>Pseudomonadati</taxon>
        <taxon>Pseudomonadota</taxon>
        <taxon>Gammaproteobacteria</taxon>
        <taxon>Enterobacterales</taxon>
        <taxon>Morganellaceae</taxon>
        <taxon>Proteus</taxon>
    </lineage>
</organism>
<keyword evidence="1" id="KW-0805">Transcription regulation</keyword>
<evidence type="ECO:0000313" key="7">
    <source>
        <dbReference type="Proteomes" id="UP001226651"/>
    </source>
</evidence>
<evidence type="ECO:0000256" key="4">
    <source>
        <dbReference type="PROSITE-ProRule" id="PRU00335"/>
    </source>
</evidence>
<gene>
    <name evidence="6" type="ORF">QQS39_08850</name>
</gene>
<dbReference type="PANTHER" id="PTHR47506:SF1">
    <property type="entry name" value="HTH-TYPE TRANSCRIPTIONAL REGULATOR YJDC"/>
    <property type="match status" value="1"/>
</dbReference>
<keyword evidence="3" id="KW-0804">Transcription</keyword>
<dbReference type="InterPro" id="IPR001647">
    <property type="entry name" value="HTH_TetR"/>
</dbReference>
<dbReference type="Gene3D" id="1.10.357.10">
    <property type="entry name" value="Tetracycline Repressor, domain 2"/>
    <property type="match status" value="1"/>
</dbReference>
<feature type="DNA-binding region" description="H-T-H motif" evidence="4">
    <location>
        <begin position="27"/>
        <end position="46"/>
    </location>
</feature>
<keyword evidence="2 4" id="KW-0238">DNA-binding</keyword>
<dbReference type="Pfam" id="PF00440">
    <property type="entry name" value="TetR_N"/>
    <property type="match status" value="1"/>
</dbReference>
<reference evidence="6 7" key="1">
    <citation type="submission" date="2023-06" db="EMBL/GenBank/DDBJ databases">
        <title>Proteus appendicitidis sp. nov., isolated from the appendiceal pus of an appendicitis patient in Yongzhou, China.</title>
        <authorList>
            <person name="Cai X."/>
        </authorList>
    </citation>
    <scope>NUCLEOTIDE SEQUENCE [LARGE SCALE GENOMIC DNA]</scope>
    <source>
        <strain evidence="6 7">HZ0627</strain>
    </source>
</reference>